<evidence type="ECO:0000313" key="6">
    <source>
        <dbReference type="EMBL" id="MBW5486138.1"/>
    </source>
</evidence>
<evidence type="ECO:0000256" key="4">
    <source>
        <dbReference type="PROSITE-ProRule" id="PRU00335"/>
    </source>
</evidence>
<keyword evidence="1" id="KW-0805">Transcription regulation</keyword>
<evidence type="ECO:0000256" key="2">
    <source>
        <dbReference type="ARBA" id="ARBA00023125"/>
    </source>
</evidence>
<comment type="caution">
    <text evidence="6">The sequence shown here is derived from an EMBL/GenBank/DDBJ whole genome shotgun (WGS) entry which is preliminary data.</text>
</comment>
<dbReference type="InterPro" id="IPR050109">
    <property type="entry name" value="HTH-type_TetR-like_transc_reg"/>
</dbReference>
<organism evidence="6 7">
    <name type="scientific">Streptomyces bambusae</name>
    <dbReference type="NCBI Taxonomy" id="1550616"/>
    <lineage>
        <taxon>Bacteria</taxon>
        <taxon>Bacillati</taxon>
        <taxon>Actinomycetota</taxon>
        <taxon>Actinomycetes</taxon>
        <taxon>Kitasatosporales</taxon>
        <taxon>Streptomycetaceae</taxon>
        <taxon>Streptomyces</taxon>
    </lineage>
</organism>
<keyword evidence="3" id="KW-0804">Transcription</keyword>
<dbReference type="InterPro" id="IPR001647">
    <property type="entry name" value="HTH_TetR"/>
</dbReference>
<dbReference type="InterPro" id="IPR023772">
    <property type="entry name" value="DNA-bd_HTH_TetR-type_CS"/>
</dbReference>
<dbReference type="PRINTS" id="PR00455">
    <property type="entry name" value="HTHTETR"/>
</dbReference>
<dbReference type="PANTHER" id="PTHR30055:SF234">
    <property type="entry name" value="HTH-TYPE TRANSCRIPTIONAL REGULATOR BETI"/>
    <property type="match status" value="1"/>
</dbReference>
<keyword evidence="7" id="KW-1185">Reference proteome</keyword>
<keyword evidence="2 4" id="KW-0238">DNA-binding</keyword>
<dbReference type="Pfam" id="PF00440">
    <property type="entry name" value="TetR_N"/>
    <property type="match status" value="1"/>
</dbReference>
<dbReference type="InterPro" id="IPR009057">
    <property type="entry name" value="Homeodomain-like_sf"/>
</dbReference>
<gene>
    <name evidence="6" type="ORF">GPJ59_30820</name>
</gene>
<proteinExistence type="predicted"/>
<sequence>MDTTATQGLRESKKLRTRAHLRATALELFLERGFDAVSVADVAAAAEVSKPTLFRYFPTKEDLVLDRFADHQDEAARTVRDRPAGQSPVAALHAQFTAALAAHDPATGLSDLPDIVAFMRLLYSVDSLRRRLDRYTEREVELLAEVLETESVPPLTARLSALHLVTVRHELGRVNWARMAEGRTADEALAESLADADQAFAALAHGLDTVLPVRAA</sequence>
<evidence type="ECO:0000313" key="7">
    <source>
        <dbReference type="Proteomes" id="UP000812013"/>
    </source>
</evidence>
<dbReference type="PROSITE" id="PS50977">
    <property type="entry name" value="HTH_TETR_2"/>
    <property type="match status" value="1"/>
</dbReference>
<evidence type="ECO:0000256" key="3">
    <source>
        <dbReference type="ARBA" id="ARBA00023163"/>
    </source>
</evidence>
<dbReference type="RefSeq" id="WP_219671223.1">
    <property type="nucleotide sequence ID" value="NZ_WTFF01000346.1"/>
</dbReference>
<dbReference type="SUPFAM" id="SSF46689">
    <property type="entry name" value="Homeodomain-like"/>
    <property type="match status" value="1"/>
</dbReference>
<protein>
    <submittedName>
        <fullName evidence="6">TetR family transcriptional regulator</fullName>
    </submittedName>
</protein>
<reference evidence="6 7" key="1">
    <citation type="submission" date="2019-12" db="EMBL/GenBank/DDBJ databases">
        <title>Genome sequence of Streptomyces bambusae.</title>
        <authorList>
            <person name="Bansal K."/>
            <person name="Choksket S."/>
            <person name="Korpole S."/>
            <person name="Patil P.B."/>
        </authorList>
    </citation>
    <scope>NUCLEOTIDE SEQUENCE [LARGE SCALE GENOMIC DNA]</scope>
    <source>
        <strain evidence="6 7">SK60</strain>
    </source>
</reference>
<name>A0ABS6ZFZ6_9ACTN</name>
<dbReference type="Proteomes" id="UP000812013">
    <property type="component" value="Unassembled WGS sequence"/>
</dbReference>
<evidence type="ECO:0000256" key="1">
    <source>
        <dbReference type="ARBA" id="ARBA00023015"/>
    </source>
</evidence>
<dbReference type="EMBL" id="WTFF01000346">
    <property type="protein sequence ID" value="MBW5486138.1"/>
    <property type="molecule type" value="Genomic_DNA"/>
</dbReference>
<feature type="domain" description="HTH tetR-type" evidence="5">
    <location>
        <begin position="15"/>
        <end position="75"/>
    </location>
</feature>
<dbReference type="PANTHER" id="PTHR30055">
    <property type="entry name" value="HTH-TYPE TRANSCRIPTIONAL REGULATOR RUTR"/>
    <property type="match status" value="1"/>
</dbReference>
<dbReference type="Gene3D" id="1.10.357.10">
    <property type="entry name" value="Tetracycline Repressor, domain 2"/>
    <property type="match status" value="1"/>
</dbReference>
<dbReference type="PROSITE" id="PS01081">
    <property type="entry name" value="HTH_TETR_1"/>
    <property type="match status" value="1"/>
</dbReference>
<accession>A0ABS6ZFZ6</accession>
<feature type="DNA-binding region" description="H-T-H motif" evidence="4">
    <location>
        <begin position="38"/>
        <end position="57"/>
    </location>
</feature>
<evidence type="ECO:0000259" key="5">
    <source>
        <dbReference type="PROSITE" id="PS50977"/>
    </source>
</evidence>